<organism evidence="11 12">
    <name type="scientific">Bacillus badius</name>
    <dbReference type="NCBI Taxonomy" id="1455"/>
    <lineage>
        <taxon>Bacteria</taxon>
        <taxon>Bacillati</taxon>
        <taxon>Bacillota</taxon>
        <taxon>Bacilli</taxon>
        <taxon>Bacillales</taxon>
        <taxon>Bacillaceae</taxon>
        <taxon>Pseudobacillus</taxon>
    </lineage>
</organism>
<keyword evidence="7 11" id="KW-0418">Kinase</keyword>
<dbReference type="InterPro" id="IPR003594">
    <property type="entry name" value="HATPase_dom"/>
</dbReference>
<keyword evidence="9" id="KW-0902">Two-component regulatory system</keyword>
<evidence type="ECO:0000256" key="8">
    <source>
        <dbReference type="ARBA" id="ARBA00022840"/>
    </source>
</evidence>
<dbReference type="InterPro" id="IPR005467">
    <property type="entry name" value="His_kinase_dom"/>
</dbReference>
<dbReference type="InterPro" id="IPR004358">
    <property type="entry name" value="Sig_transdc_His_kin-like_C"/>
</dbReference>
<keyword evidence="8" id="KW-0067">ATP-binding</keyword>
<accession>A0ABR5ARZ7</accession>
<evidence type="ECO:0000256" key="3">
    <source>
        <dbReference type="ARBA" id="ARBA00012438"/>
    </source>
</evidence>
<dbReference type="Gene3D" id="1.10.287.130">
    <property type="match status" value="1"/>
</dbReference>
<comment type="catalytic activity">
    <reaction evidence="1">
        <text>ATP + protein L-histidine = ADP + protein N-phospho-L-histidine.</text>
        <dbReference type="EC" id="2.7.13.3"/>
    </reaction>
</comment>
<evidence type="ECO:0000256" key="5">
    <source>
        <dbReference type="ARBA" id="ARBA00022679"/>
    </source>
</evidence>
<keyword evidence="5" id="KW-0808">Transferase</keyword>
<dbReference type="PANTHER" id="PTHR45453">
    <property type="entry name" value="PHOSPHATE REGULON SENSOR PROTEIN PHOR"/>
    <property type="match status" value="1"/>
</dbReference>
<evidence type="ECO:0000256" key="6">
    <source>
        <dbReference type="ARBA" id="ARBA00022741"/>
    </source>
</evidence>
<feature type="domain" description="Histidine kinase" evidence="10">
    <location>
        <begin position="92"/>
        <end position="310"/>
    </location>
</feature>
<keyword evidence="4" id="KW-0597">Phosphoprotein</keyword>
<evidence type="ECO:0000256" key="2">
    <source>
        <dbReference type="ARBA" id="ARBA00004370"/>
    </source>
</evidence>
<dbReference type="InterPro" id="IPR050351">
    <property type="entry name" value="BphY/WalK/GraS-like"/>
</dbReference>
<dbReference type="InterPro" id="IPR003661">
    <property type="entry name" value="HisK_dim/P_dom"/>
</dbReference>
<dbReference type="GO" id="GO:0016301">
    <property type="term" value="F:kinase activity"/>
    <property type="evidence" value="ECO:0007669"/>
    <property type="project" value="UniProtKB-KW"/>
</dbReference>
<evidence type="ECO:0000313" key="12">
    <source>
        <dbReference type="Proteomes" id="UP000031982"/>
    </source>
</evidence>
<sequence length="311" mass="35475">MALVLFMILLASAGGHIYQYRARRQQQRQLEYAAQKMHRIIAEHTGEKLLIDTDDPSMKAVLREINALLEHNQKTIAAYRKMEISKRRMLANISHDLKTPLTVIQGYIEIILNDANASEEEMKTLLTKTNSKAAELSALIKKFFELSRLDSGDKEIAVSRVNMNELCRRNILGFYDVLTKKALQVKIDLPEDPVYGWGNDEELDRVLHNLLSNAIQYGSEGGVVGLALRSNDQTVFIDVWDQGKGIREPEQDRVFERLYTLEDSRNKAYQGSGLGLTITKRIIEQLGGRIYLESKPYVQTVFTVELKKISF</sequence>
<proteinExistence type="predicted"/>
<dbReference type="PRINTS" id="PR00344">
    <property type="entry name" value="BCTRLSENSOR"/>
</dbReference>
<gene>
    <name evidence="11" type="ORF">SD77_1736</name>
</gene>
<dbReference type="Pfam" id="PF00512">
    <property type="entry name" value="HisKA"/>
    <property type="match status" value="1"/>
</dbReference>
<dbReference type="SMART" id="SM00388">
    <property type="entry name" value="HisKA"/>
    <property type="match status" value="1"/>
</dbReference>
<comment type="caution">
    <text evidence="11">The sequence shown here is derived from an EMBL/GenBank/DDBJ whole genome shotgun (WGS) entry which is preliminary data.</text>
</comment>
<dbReference type="Pfam" id="PF02518">
    <property type="entry name" value="HATPase_c"/>
    <property type="match status" value="1"/>
</dbReference>
<keyword evidence="12" id="KW-1185">Reference proteome</keyword>
<dbReference type="RefSeq" id="WP_041100956.1">
    <property type="nucleotide sequence ID" value="NZ_JARTHD010000019.1"/>
</dbReference>
<dbReference type="PROSITE" id="PS50109">
    <property type="entry name" value="HIS_KIN"/>
    <property type="match status" value="1"/>
</dbReference>
<dbReference type="SMART" id="SM00387">
    <property type="entry name" value="HATPase_c"/>
    <property type="match status" value="1"/>
</dbReference>
<evidence type="ECO:0000256" key="1">
    <source>
        <dbReference type="ARBA" id="ARBA00000085"/>
    </source>
</evidence>
<protein>
    <recommendedName>
        <fullName evidence="3">histidine kinase</fullName>
        <ecNumber evidence="3">2.7.13.3</ecNumber>
    </recommendedName>
</protein>
<dbReference type="InterPro" id="IPR036097">
    <property type="entry name" value="HisK_dim/P_sf"/>
</dbReference>
<dbReference type="InterPro" id="IPR036890">
    <property type="entry name" value="HATPase_C_sf"/>
</dbReference>
<dbReference type="PANTHER" id="PTHR45453:SF1">
    <property type="entry name" value="PHOSPHATE REGULON SENSOR PROTEIN PHOR"/>
    <property type="match status" value="1"/>
</dbReference>
<evidence type="ECO:0000256" key="4">
    <source>
        <dbReference type="ARBA" id="ARBA00022553"/>
    </source>
</evidence>
<dbReference type="Gene3D" id="3.30.565.10">
    <property type="entry name" value="Histidine kinase-like ATPase, C-terminal domain"/>
    <property type="match status" value="1"/>
</dbReference>
<evidence type="ECO:0000256" key="7">
    <source>
        <dbReference type="ARBA" id="ARBA00022777"/>
    </source>
</evidence>
<dbReference type="Proteomes" id="UP000031982">
    <property type="component" value="Unassembled WGS sequence"/>
</dbReference>
<comment type="subcellular location">
    <subcellularLocation>
        <location evidence="2">Membrane</location>
    </subcellularLocation>
</comment>
<dbReference type="SUPFAM" id="SSF55874">
    <property type="entry name" value="ATPase domain of HSP90 chaperone/DNA topoisomerase II/histidine kinase"/>
    <property type="match status" value="1"/>
</dbReference>
<keyword evidence="6" id="KW-0547">Nucleotide-binding</keyword>
<evidence type="ECO:0000259" key="10">
    <source>
        <dbReference type="PROSITE" id="PS50109"/>
    </source>
</evidence>
<dbReference type="SUPFAM" id="SSF47384">
    <property type="entry name" value="Homodimeric domain of signal transducing histidine kinase"/>
    <property type="match status" value="1"/>
</dbReference>
<evidence type="ECO:0000313" key="11">
    <source>
        <dbReference type="EMBL" id="KIL77131.1"/>
    </source>
</evidence>
<reference evidence="11 12" key="1">
    <citation type="submission" date="2015-01" db="EMBL/GenBank/DDBJ databases">
        <title>Genome Assembly of Bacillus badius MTCC 1458.</title>
        <authorList>
            <person name="Verma A."/>
            <person name="Khatri I."/>
            <person name="Mual P."/>
            <person name="Subramanian S."/>
            <person name="Krishnamurthi S."/>
        </authorList>
    </citation>
    <scope>NUCLEOTIDE SEQUENCE [LARGE SCALE GENOMIC DNA]</scope>
    <source>
        <strain evidence="11 12">MTCC 1458</strain>
    </source>
</reference>
<dbReference type="EC" id="2.7.13.3" evidence="3"/>
<name>A0ABR5ARZ7_BACBA</name>
<dbReference type="CDD" id="cd00082">
    <property type="entry name" value="HisKA"/>
    <property type="match status" value="1"/>
</dbReference>
<evidence type="ECO:0000256" key="9">
    <source>
        <dbReference type="ARBA" id="ARBA00023012"/>
    </source>
</evidence>
<dbReference type="EMBL" id="JXLP01000017">
    <property type="protein sequence ID" value="KIL77131.1"/>
    <property type="molecule type" value="Genomic_DNA"/>
</dbReference>